<name>A0A371R784_9CREN</name>
<evidence type="ECO:0000256" key="1">
    <source>
        <dbReference type="ARBA" id="ARBA00022505"/>
    </source>
</evidence>
<reference evidence="4 5" key="1">
    <citation type="submission" date="2017-07" db="EMBL/GenBank/DDBJ databases">
        <title>Draft genome sequence of aerobic hyperthermophilic archaea, Pyrobaculum aerophilum YKB31 and YKB32.</title>
        <authorList>
            <person name="Mochizuki T."/>
            <person name="Berliner A.J."/>
            <person name="Yoshida-Takashima Y."/>
            <person name="Takaki Y."/>
            <person name="Nunoura T."/>
            <person name="Takai K."/>
        </authorList>
    </citation>
    <scope>NUCLEOTIDE SEQUENCE [LARGE SCALE GENOMIC DNA]</scope>
    <source>
        <strain evidence="4 5">YKB32</strain>
    </source>
</reference>
<dbReference type="InterPro" id="IPR036856">
    <property type="entry name" value="Ald_Oxase/Xan_DH_a/b_sf"/>
</dbReference>
<dbReference type="InterPro" id="IPR000674">
    <property type="entry name" value="Ald_Oxase/Xan_DH_a/b"/>
</dbReference>
<protein>
    <submittedName>
        <fullName evidence="4">Aldehyde oxidase</fullName>
    </submittedName>
</protein>
<proteinExistence type="predicted"/>
<evidence type="ECO:0000256" key="2">
    <source>
        <dbReference type="ARBA" id="ARBA00023002"/>
    </source>
</evidence>
<dbReference type="OrthoDB" id="57164at2157"/>
<dbReference type="SUPFAM" id="SSF56003">
    <property type="entry name" value="Molybdenum cofactor-binding domain"/>
    <property type="match status" value="1"/>
</dbReference>
<organism evidence="4 5">
    <name type="scientific">Pyrobaculum aerophilum</name>
    <dbReference type="NCBI Taxonomy" id="13773"/>
    <lineage>
        <taxon>Archaea</taxon>
        <taxon>Thermoproteota</taxon>
        <taxon>Thermoprotei</taxon>
        <taxon>Thermoproteales</taxon>
        <taxon>Thermoproteaceae</taxon>
        <taxon>Pyrobaculum</taxon>
    </lineage>
</organism>
<dbReference type="EMBL" id="NMUF01000001">
    <property type="protein sequence ID" value="RFB00399.1"/>
    <property type="molecule type" value="Genomic_DNA"/>
</dbReference>
<dbReference type="InterPro" id="IPR037165">
    <property type="entry name" value="AldOxase/xan_DH_Mopterin-bd_sf"/>
</dbReference>
<evidence type="ECO:0000313" key="4">
    <source>
        <dbReference type="EMBL" id="RFB00399.1"/>
    </source>
</evidence>
<dbReference type="Gene3D" id="3.90.1170.50">
    <property type="entry name" value="Aldehyde oxidase/xanthine dehydrogenase, a/b hammerhead"/>
    <property type="match status" value="1"/>
</dbReference>
<dbReference type="Gene3D" id="3.30.365.10">
    <property type="entry name" value="Aldehyde oxidase/xanthine dehydrogenase, molybdopterin binding domain"/>
    <property type="match status" value="5"/>
</dbReference>
<dbReference type="InterPro" id="IPR016208">
    <property type="entry name" value="Ald_Oxase/xanthine_DH-like"/>
</dbReference>
<evidence type="ECO:0000259" key="3">
    <source>
        <dbReference type="SMART" id="SM01008"/>
    </source>
</evidence>
<dbReference type="Pfam" id="PF20256">
    <property type="entry name" value="MoCoBD_2"/>
    <property type="match status" value="2"/>
</dbReference>
<dbReference type="Proteomes" id="UP000256877">
    <property type="component" value="Unassembled WGS sequence"/>
</dbReference>
<evidence type="ECO:0000313" key="5">
    <source>
        <dbReference type="Proteomes" id="UP000256877"/>
    </source>
</evidence>
<gene>
    <name evidence="4" type="ORF">CGL52_00640</name>
</gene>
<dbReference type="SMART" id="SM01008">
    <property type="entry name" value="Ald_Xan_dh_C"/>
    <property type="match status" value="1"/>
</dbReference>
<dbReference type="Pfam" id="PF02738">
    <property type="entry name" value="MoCoBD_1"/>
    <property type="match status" value="1"/>
</dbReference>
<accession>A0A371R784</accession>
<dbReference type="RefSeq" id="WP_116430359.1">
    <property type="nucleotide sequence ID" value="NZ_NMUF01000001.1"/>
</dbReference>
<keyword evidence="2" id="KW-0560">Oxidoreductase</keyword>
<dbReference type="InterPro" id="IPR008274">
    <property type="entry name" value="AldOxase/xan_DH_MoCoBD1"/>
</dbReference>
<keyword evidence="1" id="KW-0500">Molybdenum</keyword>
<dbReference type="SUPFAM" id="SSF54665">
    <property type="entry name" value="CO dehydrogenase molybdoprotein N-domain-like"/>
    <property type="match status" value="1"/>
</dbReference>
<dbReference type="GO" id="GO:0016491">
    <property type="term" value="F:oxidoreductase activity"/>
    <property type="evidence" value="ECO:0007669"/>
    <property type="project" value="UniProtKB-KW"/>
</dbReference>
<dbReference type="AlphaFoldDB" id="A0A371R784"/>
<dbReference type="PANTHER" id="PTHR11908">
    <property type="entry name" value="XANTHINE DEHYDROGENASE"/>
    <property type="match status" value="1"/>
</dbReference>
<dbReference type="InterPro" id="IPR046867">
    <property type="entry name" value="AldOxase/xan_DH_MoCoBD2"/>
</dbReference>
<comment type="caution">
    <text evidence="4">The sequence shown here is derived from an EMBL/GenBank/DDBJ whole genome shotgun (WGS) entry which is preliminary data.</text>
</comment>
<feature type="domain" description="Aldehyde oxidase/xanthine dehydrogenase a/b hammerhead" evidence="3">
    <location>
        <begin position="10"/>
        <end position="116"/>
    </location>
</feature>
<sequence length="692" mass="75072">MILELNEIVEGNVEYLDDIKFDNEVFLYIVRSPYPRAIIRSIVPPKKYLAFYTSKELNAYMPARDVDRAKFVAKHPVLAFDIVNYVGQPVAAVIVDNKYAGEDALDEVYVEYEPLKAVGSIEDALKGDVVIHPSATDNISLDVNVSGGNLDAFQEAEVVVHRRLHQSRLVANPLEPKGCIAYFDGGHLHLYVSAQSPFRIRADVSEALGIPPEIIKVYSPKNVGGGFGNKVPAYPEYVIAAYASIKLKRPVKWIETRKEHLTNPTQGRGILSEVDIYAKRDGTIIGLRGRIVVDIGAYNFTINTRMAPFIASLLTGPYKMRAIDVKAVAVYTNLPPTGPYRGGGRPEAALIHETAVDALSEELGIDPLEIRLKNVADNGFKTPTGWDLGNYGGREVLQKAATIYKKVREEYPHAGVAIALFAEHIRVSPGESCRIEVRNCRVVVGLGGIGPHGQAHRTAFKIVAARALDLSPEDVDVVLATTEASRWGVGSFGSRSLAVGAAAIIKAAEALKREVMRRGLSWPKDICALEGLVVEEEFRGGDIFGSGAHIAVVEISSGKPRIIYYYAVDNVGNVVLEGQIKAQIEGGVAQGVSQVFFEEAKYDREGNPLFFSIIGSGFPTAQDLSLPIVSEIITIPSSLPGGYIGVGEAGTTGGLSAVFLALEKALKKKGIITKLERTPVPEEVYAKLIDLN</sequence>
<dbReference type="GO" id="GO:0005506">
    <property type="term" value="F:iron ion binding"/>
    <property type="evidence" value="ECO:0007669"/>
    <property type="project" value="InterPro"/>
</dbReference>
<dbReference type="Pfam" id="PF01315">
    <property type="entry name" value="Ald_Xan_dh_C"/>
    <property type="match status" value="1"/>
</dbReference>
<dbReference type="PANTHER" id="PTHR11908:SF132">
    <property type="entry name" value="ALDEHYDE OXIDASE 1-RELATED"/>
    <property type="match status" value="1"/>
</dbReference>